<feature type="compositionally biased region" description="Basic and acidic residues" evidence="1">
    <location>
        <begin position="57"/>
        <end position="66"/>
    </location>
</feature>
<evidence type="ECO:0000256" key="1">
    <source>
        <dbReference type="SAM" id="MobiDB-lite"/>
    </source>
</evidence>
<organism evidence="2 3">
    <name type="scientific">Aquatica leii</name>
    <dbReference type="NCBI Taxonomy" id="1421715"/>
    <lineage>
        <taxon>Eukaryota</taxon>
        <taxon>Metazoa</taxon>
        <taxon>Ecdysozoa</taxon>
        <taxon>Arthropoda</taxon>
        <taxon>Hexapoda</taxon>
        <taxon>Insecta</taxon>
        <taxon>Pterygota</taxon>
        <taxon>Neoptera</taxon>
        <taxon>Endopterygota</taxon>
        <taxon>Coleoptera</taxon>
        <taxon>Polyphaga</taxon>
        <taxon>Elateriformia</taxon>
        <taxon>Elateroidea</taxon>
        <taxon>Lampyridae</taxon>
        <taxon>Luciolinae</taxon>
        <taxon>Aquatica</taxon>
    </lineage>
</organism>
<evidence type="ECO:0000313" key="3">
    <source>
        <dbReference type="Proteomes" id="UP001353858"/>
    </source>
</evidence>
<feature type="region of interest" description="Disordered" evidence="1">
    <location>
        <begin position="49"/>
        <end position="80"/>
    </location>
</feature>
<name>A0AAN7P2V7_9COLE</name>
<comment type="caution">
    <text evidence="2">The sequence shown here is derived from an EMBL/GenBank/DDBJ whole genome shotgun (WGS) entry which is preliminary data.</text>
</comment>
<feature type="compositionally biased region" description="Acidic residues" evidence="1">
    <location>
        <begin position="67"/>
        <end position="80"/>
    </location>
</feature>
<dbReference type="EMBL" id="JARPUR010000006">
    <property type="protein sequence ID" value="KAK4874346.1"/>
    <property type="molecule type" value="Genomic_DNA"/>
</dbReference>
<dbReference type="AlphaFoldDB" id="A0AAN7P2V7"/>
<dbReference type="Proteomes" id="UP001353858">
    <property type="component" value="Unassembled WGS sequence"/>
</dbReference>
<protein>
    <submittedName>
        <fullName evidence="2">Uncharacterized protein</fullName>
    </submittedName>
</protein>
<sequence>MLVWNKLLERADATSKVLEKPELGIQTAVCLLESLINVMQVVEADDDYLDEADNLDESDHKSKSEQVGDDSDEENVLADEDENITCYIGKDGTTWKKKCPINQEDNK</sequence>
<gene>
    <name evidence="2" type="ORF">RN001_013706</name>
</gene>
<proteinExistence type="predicted"/>
<accession>A0AAN7P2V7</accession>
<keyword evidence="3" id="KW-1185">Reference proteome</keyword>
<reference evidence="3" key="1">
    <citation type="submission" date="2023-01" db="EMBL/GenBank/DDBJ databases">
        <title>Key to firefly adult light organ development and bioluminescence: homeobox transcription factors regulate luciferase expression and transportation to peroxisome.</title>
        <authorList>
            <person name="Fu X."/>
        </authorList>
    </citation>
    <scope>NUCLEOTIDE SEQUENCE [LARGE SCALE GENOMIC DNA]</scope>
</reference>
<evidence type="ECO:0000313" key="2">
    <source>
        <dbReference type="EMBL" id="KAK4874346.1"/>
    </source>
</evidence>